<protein>
    <submittedName>
        <fullName evidence="1">Uncharacterized protein</fullName>
    </submittedName>
</protein>
<dbReference type="Proteomes" id="UP001066276">
    <property type="component" value="Chromosome 7"/>
</dbReference>
<comment type="caution">
    <text evidence="1">The sequence shown here is derived from an EMBL/GenBank/DDBJ whole genome shotgun (WGS) entry which is preliminary data.</text>
</comment>
<accession>A0AAV7PAU6</accession>
<evidence type="ECO:0000313" key="1">
    <source>
        <dbReference type="EMBL" id="KAJ1125453.1"/>
    </source>
</evidence>
<reference evidence="1" key="1">
    <citation type="journal article" date="2022" name="bioRxiv">
        <title>Sequencing and chromosome-scale assembly of the giantPleurodeles waltlgenome.</title>
        <authorList>
            <person name="Brown T."/>
            <person name="Elewa A."/>
            <person name="Iarovenko S."/>
            <person name="Subramanian E."/>
            <person name="Araus A.J."/>
            <person name="Petzold A."/>
            <person name="Susuki M."/>
            <person name="Suzuki K.-i.T."/>
            <person name="Hayashi T."/>
            <person name="Toyoda A."/>
            <person name="Oliveira C."/>
            <person name="Osipova E."/>
            <person name="Leigh N.D."/>
            <person name="Simon A."/>
            <person name="Yun M.H."/>
        </authorList>
    </citation>
    <scope>NUCLEOTIDE SEQUENCE</scope>
    <source>
        <strain evidence="1">20211129_DDA</strain>
        <tissue evidence="1">Liver</tissue>
    </source>
</reference>
<dbReference type="EMBL" id="JANPWB010000011">
    <property type="protein sequence ID" value="KAJ1125453.1"/>
    <property type="molecule type" value="Genomic_DNA"/>
</dbReference>
<sequence>MLRPSFQICMFGAHPLRSRGIKREWRDRDKILLLCFMAKLYPLQDMAQVLPYSVPIDSFVASLVGRTSFDQDAVIRDSVDKKVDVSLKKAHARTHLAL</sequence>
<organism evidence="1 2">
    <name type="scientific">Pleurodeles waltl</name>
    <name type="common">Iberian ribbed newt</name>
    <dbReference type="NCBI Taxonomy" id="8319"/>
    <lineage>
        <taxon>Eukaryota</taxon>
        <taxon>Metazoa</taxon>
        <taxon>Chordata</taxon>
        <taxon>Craniata</taxon>
        <taxon>Vertebrata</taxon>
        <taxon>Euteleostomi</taxon>
        <taxon>Amphibia</taxon>
        <taxon>Batrachia</taxon>
        <taxon>Caudata</taxon>
        <taxon>Salamandroidea</taxon>
        <taxon>Salamandridae</taxon>
        <taxon>Pleurodelinae</taxon>
        <taxon>Pleurodeles</taxon>
    </lineage>
</organism>
<name>A0AAV7PAU6_PLEWA</name>
<proteinExistence type="predicted"/>
<dbReference type="AlphaFoldDB" id="A0AAV7PAU6"/>
<dbReference type="Gene3D" id="1.10.287.3160">
    <property type="match status" value="1"/>
</dbReference>
<evidence type="ECO:0000313" key="2">
    <source>
        <dbReference type="Proteomes" id="UP001066276"/>
    </source>
</evidence>
<gene>
    <name evidence="1" type="ORF">NDU88_003885</name>
</gene>
<keyword evidence="2" id="KW-1185">Reference proteome</keyword>